<sequence length="83" mass="9452">MNILAIKGKKVRFSDDLLFVELDDGRVIGTPMAWYKPLQEASLKELNNYQFICGGTGIEWESLDYHLSIISMLESQKISKKVS</sequence>
<dbReference type="Pfam" id="PF10387">
    <property type="entry name" value="DUF2442"/>
    <property type="match status" value="1"/>
</dbReference>
<organism evidence="1 2">
    <name type="scientific">Campylobacter gastrosuis</name>
    <dbReference type="NCBI Taxonomy" id="2974576"/>
    <lineage>
        <taxon>Bacteria</taxon>
        <taxon>Pseudomonadati</taxon>
        <taxon>Campylobacterota</taxon>
        <taxon>Epsilonproteobacteria</taxon>
        <taxon>Campylobacterales</taxon>
        <taxon>Campylobacteraceae</taxon>
        <taxon>Campylobacter</taxon>
    </lineage>
</organism>
<comment type="caution">
    <text evidence="1">The sequence shown here is derived from an EMBL/GenBank/DDBJ whole genome shotgun (WGS) entry which is preliminary data.</text>
</comment>
<dbReference type="EMBL" id="JANURM010000017">
    <property type="protein sequence ID" value="MDL0089668.1"/>
    <property type="molecule type" value="Genomic_DNA"/>
</dbReference>
<accession>A0ABT7HS44</accession>
<dbReference type="Gene3D" id="3.30.2020.40">
    <property type="entry name" value="Uncharacterised protein PF10387, DUF2442"/>
    <property type="match status" value="1"/>
</dbReference>
<reference evidence="1" key="2">
    <citation type="journal article" date="2023" name="Microorganisms">
        <title>Isolation and Genomic Characteristics of Cat-Borne Campylobacter felis sp. nov. and Sheep-Borne Campylobacter ovis sp. nov.</title>
        <authorList>
            <person name="Wang H."/>
            <person name="Li Y."/>
            <person name="Gu Y."/>
            <person name="Zhou G."/>
            <person name="Chen X."/>
            <person name="Zhang X."/>
            <person name="Shao Z."/>
            <person name="Zhang J."/>
            <person name="Zhang M."/>
        </authorList>
    </citation>
    <scope>NUCLEOTIDE SEQUENCE</scope>
    <source>
        <strain evidence="1">PS10</strain>
    </source>
</reference>
<keyword evidence="2" id="KW-1185">Reference proteome</keyword>
<protein>
    <submittedName>
        <fullName evidence="1">DUF2442 domain-containing protein</fullName>
    </submittedName>
</protein>
<evidence type="ECO:0000313" key="2">
    <source>
        <dbReference type="Proteomes" id="UP001173801"/>
    </source>
</evidence>
<dbReference type="InterPro" id="IPR018841">
    <property type="entry name" value="DUF2442"/>
</dbReference>
<evidence type="ECO:0000313" key="1">
    <source>
        <dbReference type="EMBL" id="MDL0089668.1"/>
    </source>
</evidence>
<dbReference type="Proteomes" id="UP001173801">
    <property type="component" value="Unassembled WGS sequence"/>
</dbReference>
<reference evidence="1" key="1">
    <citation type="submission" date="2022-08" db="EMBL/GenBank/DDBJ databases">
        <authorList>
            <person name="Wang H."/>
        </authorList>
    </citation>
    <scope>NUCLEOTIDE SEQUENCE</scope>
    <source>
        <strain evidence="1">PS10</strain>
    </source>
</reference>
<dbReference type="RefSeq" id="WP_284938382.1">
    <property type="nucleotide sequence ID" value="NZ_JANURM010000017.1"/>
</dbReference>
<gene>
    <name evidence="1" type="ORF">NYG85_09885</name>
</gene>
<name>A0ABT7HS44_9BACT</name>
<proteinExistence type="predicted"/>